<accession>A0A3D8P7V7</accession>
<dbReference type="InterPro" id="IPR017871">
    <property type="entry name" value="ABC_transporter-like_CS"/>
</dbReference>
<organism evidence="5 6">
    <name type="scientific">Ammonifex thiophilus</name>
    <dbReference type="NCBI Taxonomy" id="444093"/>
    <lineage>
        <taxon>Bacteria</taxon>
        <taxon>Bacillati</taxon>
        <taxon>Bacillota</taxon>
        <taxon>Clostridia</taxon>
        <taxon>Thermoanaerobacterales</taxon>
        <taxon>Thermoanaerobacteraceae</taxon>
        <taxon>Ammonifex</taxon>
    </lineage>
</organism>
<reference evidence="5 6" key="1">
    <citation type="submission" date="2018-08" db="EMBL/GenBank/DDBJ databases">
        <title>Form III RuBisCO-mediated autotrophy in Thermodesulfobium bacteria.</title>
        <authorList>
            <person name="Toshchakov S.V."/>
            <person name="Kublanov I.V."/>
            <person name="Frolov E."/>
            <person name="Bonch-Osmolovskaya E.A."/>
            <person name="Tourova T.P."/>
            <person name="Chernych N.A."/>
            <person name="Lebedinsky A.V."/>
        </authorList>
    </citation>
    <scope>NUCLEOTIDE SEQUENCE [LARGE SCALE GENOMIC DNA]</scope>
    <source>
        <strain evidence="5 6">SR</strain>
    </source>
</reference>
<evidence type="ECO:0000313" key="6">
    <source>
        <dbReference type="Proteomes" id="UP000256329"/>
    </source>
</evidence>
<sequence length="230" mass="25831">MEEVIRVEDLTKVYGRGEAAVHALRGVTLTIRRGEFVAVMGPSGSGKSTFLSILGCLEQPTSGKYYFAGRDTTSLDEEGLAELRNRQIGFVFQAFNLLPRFDLVRNVELPLIYAGVSRRERRQKAVAVLERVGLGHRLYNKPPNISGGEQQRVAIARALVTDPAVILADEPTGNLDRRTGFEIMGLFKELHEEGRTIVMVTHDPEIARYAQRILHFLDGRVVREERQNED</sequence>
<dbReference type="GO" id="GO:0005524">
    <property type="term" value="F:ATP binding"/>
    <property type="evidence" value="ECO:0007669"/>
    <property type="project" value="UniProtKB-KW"/>
</dbReference>
<keyword evidence="6" id="KW-1185">Reference proteome</keyword>
<dbReference type="Pfam" id="PF00005">
    <property type="entry name" value="ABC_tran"/>
    <property type="match status" value="1"/>
</dbReference>
<keyword evidence="3 5" id="KW-0067">ATP-binding</keyword>
<dbReference type="RefSeq" id="WP_115791712.1">
    <property type="nucleotide sequence ID" value="NZ_QSLN01000001.1"/>
</dbReference>
<dbReference type="AlphaFoldDB" id="A0A3D8P7V7"/>
<dbReference type="OrthoDB" id="9810992at2"/>
<dbReference type="FunFam" id="3.40.50.300:FF:000032">
    <property type="entry name" value="Export ABC transporter ATP-binding protein"/>
    <property type="match status" value="1"/>
</dbReference>
<keyword evidence="2" id="KW-0547">Nucleotide-binding</keyword>
<dbReference type="Gene3D" id="3.40.50.300">
    <property type="entry name" value="P-loop containing nucleotide triphosphate hydrolases"/>
    <property type="match status" value="1"/>
</dbReference>
<protein>
    <submittedName>
        <fullName evidence="5">ABC transporter ATP-binding protein</fullName>
    </submittedName>
</protein>
<evidence type="ECO:0000313" key="5">
    <source>
        <dbReference type="EMBL" id="RDV84718.1"/>
    </source>
</evidence>
<keyword evidence="1" id="KW-0813">Transport</keyword>
<dbReference type="InterPro" id="IPR017911">
    <property type="entry name" value="MacB-like_ATP-bd"/>
</dbReference>
<dbReference type="EMBL" id="QSLN01000001">
    <property type="protein sequence ID" value="RDV84718.1"/>
    <property type="molecule type" value="Genomic_DNA"/>
</dbReference>
<dbReference type="SMART" id="SM00382">
    <property type="entry name" value="AAA"/>
    <property type="match status" value="1"/>
</dbReference>
<dbReference type="PANTHER" id="PTHR24220">
    <property type="entry name" value="IMPORT ATP-BINDING PROTEIN"/>
    <property type="match status" value="1"/>
</dbReference>
<gene>
    <name evidence="5" type="ORF">DXX99_01315</name>
</gene>
<dbReference type="GO" id="GO:0098796">
    <property type="term" value="C:membrane protein complex"/>
    <property type="evidence" value="ECO:0007669"/>
    <property type="project" value="UniProtKB-ARBA"/>
</dbReference>
<dbReference type="GO" id="GO:0005886">
    <property type="term" value="C:plasma membrane"/>
    <property type="evidence" value="ECO:0007669"/>
    <property type="project" value="TreeGrafter"/>
</dbReference>
<dbReference type="PROSITE" id="PS50893">
    <property type="entry name" value="ABC_TRANSPORTER_2"/>
    <property type="match status" value="1"/>
</dbReference>
<evidence type="ECO:0000256" key="3">
    <source>
        <dbReference type="ARBA" id="ARBA00022840"/>
    </source>
</evidence>
<dbReference type="GO" id="GO:0016887">
    <property type="term" value="F:ATP hydrolysis activity"/>
    <property type="evidence" value="ECO:0007669"/>
    <property type="project" value="InterPro"/>
</dbReference>
<dbReference type="Proteomes" id="UP000256329">
    <property type="component" value="Unassembled WGS sequence"/>
</dbReference>
<dbReference type="PROSITE" id="PS00211">
    <property type="entry name" value="ABC_TRANSPORTER_1"/>
    <property type="match status" value="1"/>
</dbReference>
<dbReference type="InterPro" id="IPR015854">
    <property type="entry name" value="ABC_transpr_LolD-like"/>
</dbReference>
<evidence type="ECO:0000259" key="4">
    <source>
        <dbReference type="PROSITE" id="PS50893"/>
    </source>
</evidence>
<evidence type="ECO:0000256" key="2">
    <source>
        <dbReference type="ARBA" id="ARBA00022741"/>
    </source>
</evidence>
<name>A0A3D8P7V7_9THEO</name>
<comment type="caution">
    <text evidence="5">The sequence shown here is derived from an EMBL/GenBank/DDBJ whole genome shotgun (WGS) entry which is preliminary data.</text>
</comment>
<feature type="domain" description="ABC transporter" evidence="4">
    <location>
        <begin position="5"/>
        <end position="229"/>
    </location>
</feature>
<dbReference type="CDD" id="cd03255">
    <property type="entry name" value="ABC_MJ0796_LolCDE_FtsE"/>
    <property type="match status" value="1"/>
</dbReference>
<dbReference type="InterPro" id="IPR027417">
    <property type="entry name" value="P-loop_NTPase"/>
</dbReference>
<dbReference type="PANTHER" id="PTHR24220:SF86">
    <property type="entry name" value="ABC TRANSPORTER ABCH.1"/>
    <property type="match status" value="1"/>
</dbReference>
<dbReference type="InterPro" id="IPR003439">
    <property type="entry name" value="ABC_transporter-like_ATP-bd"/>
</dbReference>
<dbReference type="SUPFAM" id="SSF52540">
    <property type="entry name" value="P-loop containing nucleoside triphosphate hydrolases"/>
    <property type="match status" value="1"/>
</dbReference>
<dbReference type="GO" id="GO:0022857">
    <property type="term" value="F:transmembrane transporter activity"/>
    <property type="evidence" value="ECO:0007669"/>
    <property type="project" value="TreeGrafter"/>
</dbReference>
<proteinExistence type="predicted"/>
<evidence type="ECO:0000256" key="1">
    <source>
        <dbReference type="ARBA" id="ARBA00022448"/>
    </source>
</evidence>
<dbReference type="InterPro" id="IPR003593">
    <property type="entry name" value="AAA+_ATPase"/>
</dbReference>